<dbReference type="InterPro" id="IPR036514">
    <property type="entry name" value="SGNH_hydro_sf"/>
</dbReference>
<feature type="signal peptide" evidence="8">
    <location>
        <begin position="1"/>
        <end position="25"/>
    </location>
</feature>
<dbReference type="InterPro" id="IPR051238">
    <property type="entry name" value="GDSL_esterase/lipase"/>
</dbReference>
<proteinExistence type="inferred from homology"/>
<dbReference type="PANTHER" id="PTHR45650:SF12">
    <property type="entry name" value="ZINC FINGER PROTEIN"/>
    <property type="match status" value="1"/>
</dbReference>
<dbReference type="Pfam" id="PF00657">
    <property type="entry name" value="Lipase_GDSL"/>
    <property type="match status" value="1"/>
</dbReference>
<dbReference type="GO" id="GO:0005576">
    <property type="term" value="C:extracellular region"/>
    <property type="evidence" value="ECO:0007669"/>
    <property type="project" value="UniProtKB-SubCell"/>
</dbReference>
<comment type="caution">
    <text evidence="9">The sequence shown here is derived from an EMBL/GenBank/DDBJ whole genome shotgun (WGS) entry which is preliminary data.</text>
</comment>
<dbReference type="CDD" id="cd01837">
    <property type="entry name" value="SGNH_plant_lipase_like"/>
    <property type="match status" value="1"/>
</dbReference>
<keyword evidence="3" id="KW-0964">Secreted</keyword>
<dbReference type="AlphaFoldDB" id="A0A371FHT4"/>
<comment type="subcellular location">
    <subcellularLocation>
        <location evidence="1">Secreted</location>
    </subcellularLocation>
</comment>
<evidence type="ECO:0000256" key="1">
    <source>
        <dbReference type="ARBA" id="ARBA00004613"/>
    </source>
</evidence>
<reference evidence="9" key="1">
    <citation type="submission" date="2018-05" db="EMBL/GenBank/DDBJ databases">
        <title>Draft genome of Mucuna pruriens seed.</title>
        <authorList>
            <person name="Nnadi N.E."/>
            <person name="Vos R."/>
            <person name="Hasami M.H."/>
            <person name="Devisetty U.K."/>
            <person name="Aguiy J.C."/>
        </authorList>
    </citation>
    <scope>NUCLEOTIDE SEQUENCE [LARGE SCALE GENOMIC DNA]</scope>
    <source>
        <strain evidence="9">JCA_2017</strain>
    </source>
</reference>
<dbReference type="EMBL" id="QJKJ01009042">
    <property type="protein sequence ID" value="RDX77877.1"/>
    <property type="molecule type" value="Genomic_DNA"/>
</dbReference>
<evidence type="ECO:0000313" key="9">
    <source>
        <dbReference type="EMBL" id="RDX77877.1"/>
    </source>
</evidence>
<organism evidence="9 10">
    <name type="scientific">Mucuna pruriens</name>
    <name type="common">Velvet bean</name>
    <name type="synonym">Dolichos pruriens</name>
    <dbReference type="NCBI Taxonomy" id="157652"/>
    <lineage>
        <taxon>Eukaryota</taxon>
        <taxon>Viridiplantae</taxon>
        <taxon>Streptophyta</taxon>
        <taxon>Embryophyta</taxon>
        <taxon>Tracheophyta</taxon>
        <taxon>Spermatophyta</taxon>
        <taxon>Magnoliopsida</taxon>
        <taxon>eudicotyledons</taxon>
        <taxon>Gunneridae</taxon>
        <taxon>Pentapetalae</taxon>
        <taxon>rosids</taxon>
        <taxon>fabids</taxon>
        <taxon>Fabales</taxon>
        <taxon>Fabaceae</taxon>
        <taxon>Papilionoideae</taxon>
        <taxon>50 kb inversion clade</taxon>
        <taxon>NPAAA clade</taxon>
        <taxon>indigoferoid/millettioid clade</taxon>
        <taxon>Phaseoleae</taxon>
        <taxon>Mucuna</taxon>
    </lineage>
</organism>
<evidence type="ECO:0000256" key="2">
    <source>
        <dbReference type="ARBA" id="ARBA00008668"/>
    </source>
</evidence>
<evidence type="ECO:0000256" key="4">
    <source>
        <dbReference type="ARBA" id="ARBA00022729"/>
    </source>
</evidence>
<dbReference type="OrthoDB" id="1600564at2759"/>
<feature type="chain" id="PRO_5016638962" evidence="8">
    <location>
        <begin position="26"/>
        <end position="386"/>
    </location>
</feature>
<accession>A0A371FHT4</accession>
<protein>
    <submittedName>
        <fullName evidence="9">GDSL esterase/lipase</fullName>
    </submittedName>
</protein>
<keyword evidence="7" id="KW-0443">Lipid metabolism</keyword>
<gene>
    <name evidence="9" type="ORF">CR513_41915</name>
</gene>
<evidence type="ECO:0000313" key="10">
    <source>
        <dbReference type="Proteomes" id="UP000257109"/>
    </source>
</evidence>
<evidence type="ECO:0000256" key="7">
    <source>
        <dbReference type="ARBA" id="ARBA00023098"/>
    </source>
</evidence>
<keyword evidence="5" id="KW-0378">Hydrolase</keyword>
<dbReference type="Gene3D" id="3.40.50.1110">
    <property type="entry name" value="SGNH hydrolase"/>
    <property type="match status" value="1"/>
</dbReference>
<dbReference type="InterPro" id="IPR001087">
    <property type="entry name" value="GDSL"/>
</dbReference>
<comment type="similarity">
    <text evidence="2">Belongs to the 'GDSL' lipolytic enzyme family.</text>
</comment>
<sequence>MKHWRDMVLTLAWILWLSLSGRCLSQVQPRPPQGQQVPCFFIFGDSLVDNGNNNGILTLARANYRPYGIDFPAGATGRFTNGRTYVDALAQLLGFLTYIPPYSRARGLELLRGANYASGAAGIREETGSNLGAHTSLNEQVTNFGNTVQQLRRFFRGDNDTLNSYLNKCIFFSGMGSNDYLNNYFMPDFYSTSSDYTVKAFASVLLQDYSRQLASISLLLICSLKIVQQLYSLGARKVMVTAVGQIGCIPYQLARFHGNNSRCNEKINNAILLFNSGLKKMVQNFNGGQLPGAKFVYLDFYQSSQDLSSNGTSFGFDVIDKGCCGVGRNNGQITCLPLQQPCENREKYLFWDAFHPTEVANILLAKATYSSSSYTYPINIQQLAML</sequence>
<evidence type="ECO:0000256" key="6">
    <source>
        <dbReference type="ARBA" id="ARBA00022963"/>
    </source>
</evidence>
<name>A0A371FHT4_MUCPR</name>
<evidence type="ECO:0000256" key="5">
    <source>
        <dbReference type="ARBA" id="ARBA00022801"/>
    </source>
</evidence>
<dbReference type="STRING" id="157652.A0A371FHT4"/>
<keyword evidence="10" id="KW-1185">Reference proteome</keyword>
<dbReference type="Proteomes" id="UP000257109">
    <property type="component" value="Unassembled WGS sequence"/>
</dbReference>
<keyword evidence="6" id="KW-0442">Lipid degradation</keyword>
<evidence type="ECO:0000256" key="8">
    <source>
        <dbReference type="SAM" id="SignalP"/>
    </source>
</evidence>
<evidence type="ECO:0000256" key="3">
    <source>
        <dbReference type="ARBA" id="ARBA00022525"/>
    </source>
</evidence>
<dbReference type="InterPro" id="IPR035669">
    <property type="entry name" value="SGNH_plant_lipase-like"/>
</dbReference>
<dbReference type="SUPFAM" id="SSF52266">
    <property type="entry name" value="SGNH hydrolase"/>
    <property type="match status" value="1"/>
</dbReference>
<dbReference type="GO" id="GO:0016788">
    <property type="term" value="F:hydrolase activity, acting on ester bonds"/>
    <property type="evidence" value="ECO:0007669"/>
    <property type="project" value="InterPro"/>
</dbReference>
<keyword evidence="4 8" id="KW-0732">Signal</keyword>
<dbReference type="PANTHER" id="PTHR45650">
    <property type="entry name" value="GDSL-LIKE LIPASE/ACYLHYDROLASE-RELATED"/>
    <property type="match status" value="1"/>
</dbReference>
<dbReference type="GO" id="GO:0016042">
    <property type="term" value="P:lipid catabolic process"/>
    <property type="evidence" value="ECO:0007669"/>
    <property type="project" value="UniProtKB-KW"/>
</dbReference>